<name>A0ABW4GA10_9ACTN</name>
<comment type="caution">
    <text evidence="1">The sequence shown here is derived from an EMBL/GenBank/DDBJ whole genome shotgun (WGS) entry which is preliminary data.</text>
</comment>
<proteinExistence type="predicted"/>
<dbReference type="InterPro" id="IPR052025">
    <property type="entry name" value="Xyloglucanase_GH74"/>
</dbReference>
<reference evidence="2" key="1">
    <citation type="journal article" date="2019" name="Int. J. Syst. Evol. Microbiol.">
        <title>The Global Catalogue of Microorganisms (GCM) 10K type strain sequencing project: providing services to taxonomists for standard genome sequencing and annotation.</title>
        <authorList>
            <consortium name="The Broad Institute Genomics Platform"/>
            <consortium name="The Broad Institute Genome Sequencing Center for Infectious Disease"/>
            <person name="Wu L."/>
            <person name="Ma J."/>
        </authorList>
    </citation>
    <scope>NUCLEOTIDE SEQUENCE [LARGE SCALE GENOMIC DNA]</scope>
    <source>
        <strain evidence="2">CGMCC 1.15399</strain>
    </source>
</reference>
<dbReference type="PANTHER" id="PTHR43739:SF5">
    <property type="entry name" value="EXO-ALPHA-SIALIDASE"/>
    <property type="match status" value="1"/>
</dbReference>
<gene>
    <name evidence="1" type="ORF">ACFSJ0_17805</name>
</gene>
<dbReference type="PANTHER" id="PTHR43739">
    <property type="entry name" value="XYLOGLUCANASE (EUROFUNG)"/>
    <property type="match status" value="1"/>
</dbReference>
<accession>A0ABW4GA10</accession>
<sequence>MEGTILVATAGQGVLSSADDGRTWYRIPPGQEVEFDAVVRCLAVHPADPQVIYAGADVGLVRSDDTGVTWHRVDSPMNGMHIWSLAIDPDDPDRMLAGTGAPSRAAVFRTADAGKSWDRLPPEIPEFCAGVNRPRILTVAWDHVDTGGAWFGVEEGGLWRTHDRGDTWQRVDGTPASLPDGVTNSDIHCIVVLAGPPKTIVVAVVNALFVSQDDGRTWTRQDTRRKYGIYYTRLVMPIPGTDELLLGIGDATPGTMTKILYSTDLAQTWTEAELDTPANSTVWAFGTHPADPSTVFAGTKYGHLLRSTDAGRTWTKEWREFPEITDVAWTPAVAAGPGAH</sequence>
<protein>
    <submittedName>
        <fullName evidence="1">WD40/YVTN/BNR-like repeat-containing protein</fullName>
    </submittedName>
</protein>
<dbReference type="Proteomes" id="UP001597097">
    <property type="component" value="Unassembled WGS sequence"/>
</dbReference>
<evidence type="ECO:0000313" key="2">
    <source>
        <dbReference type="Proteomes" id="UP001597097"/>
    </source>
</evidence>
<organism evidence="1 2">
    <name type="scientific">Nonomuraea guangzhouensis</name>
    <dbReference type="NCBI Taxonomy" id="1291555"/>
    <lineage>
        <taxon>Bacteria</taxon>
        <taxon>Bacillati</taxon>
        <taxon>Actinomycetota</taxon>
        <taxon>Actinomycetes</taxon>
        <taxon>Streptosporangiales</taxon>
        <taxon>Streptosporangiaceae</taxon>
        <taxon>Nonomuraea</taxon>
    </lineage>
</organism>
<keyword evidence="2" id="KW-1185">Reference proteome</keyword>
<evidence type="ECO:0000313" key="1">
    <source>
        <dbReference type="EMBL" id="MFD1538916.1"/>
    </source>
</evidence>
<dbReference type="RefSeq" id="WP_219530787.1">
    <property type="nucleotide sequence ID" value="NZ_JAHKRM010000009.1"/>
</dbReference>
<dbReference type="CDD" id="cd15482">
    <property type="entry name" value="Sialidase_non-viral"/>
    <property type="match status" value="1"/>
</dbReference>
<dbReference type="EMBL" id="JBHUCM010000014">
    <property type="protein sequence ID" value="MFD1538916.1"/>
    <property type="molecule type" value="Genomic_DNA"/>
</dbReference>